<protein>
    <submittedName>
        <fullName evidence="1">Uncharacterized protein</fullName>
    </submittedName>
</protein>
<reference evidence="1" key="1">
    <citation type="journal article" date="2016" name="Front. Microbiol.">
        <title>Genome Sequence of the Piezophilic, Mesophilic Sulfate-Reducing Bacterium Desulfovibrio indicus J2T.</title>
        <authorList>
            <person name="Cao J."/>
            <person name="Maignien L."/>
            <person name="Shao Z."/>
            <person name="Alain K."/>
            <person name="Jebbar M."/>
        </authorList>
    </citation>
    <scope>NUCLEOTIDE SEQUENCE</scope>
    <source>
        <strain evidence="1">JCM 32048</strain>
    </source>
</reference>
<comment type="caution">
    <text evidence="1">The sequence shown here is derived from an EMBL/GenBank/DDBJ whole genome shotgun (WGS) entry which is preliminary data.</text>
</comment>
<gene>
    <name evidence="1" type="ORF">MPEAHAMD_5837</name>
</gene>
<evidence type="ECO:0000313" key="2">
    <source>
        <dbReference type="Proteomes" id="UP001055286"/>
    </source>
</evidence>
<dbReference type="Proteomes" id="UP001055286">
    <property type="component" value="Unassembled WGS sequence"/>
</dbReference>
<name>A0AA37HH31_9HYPH</name>
<organism evidence="1 2">
    <name type="scientific">Methylobacterium frigidaeris</name>
    <dbReference type="NCBI Taxonomy" id="2038277"/>
    <lineage>
        <taxon>Bacteria</taxon>
        <taxon>Pseudomonadati</taxon>
        <taxon>Pseudomonadota</taxon>
        <taxon>Alphaproteobacteria</taxon>
        <taxon>Hyphomicrobiales</taxon>
        <taxon>Methylobacteriaceae</taxon>
        <taxon>Methylobacterium</taxon>
    </lineage>
</organism>
<reference evidence="1" key="2">
    <citation type="submission" date="2021-08" db="EMBL/GenBank/DDBJ databases">
        <authorList>
            <person name="Tani A."/>
            <person name="Ola A."/>
            <person name="Ogura Y."/>
            <person name="Katsura K."/>
            <person name="Hayashi T."/>
        </authorList>
    </citation>
    <scope>NUCLEOTIDE SEQUENCE</scope>
    <source>
        <strain evidence="1">JCM 32048</strain>
    </source>
</reference>
<sequence length="99" mass="10940">MLAPLTRRRSALLTSLHPLSARFWINAEHATDSASCRTNSSADNAANRSSRTVSIFGPAFSAPDGTLRLGRQGQRGRRHEESCNQKCGFHDGVLWRAFK</sequence>
<proteinExistence type="predicted"/>
<accession>A0AA37HH31</accession>
<dbReference type="EMBL" id="BPQJ01000044">
    <property type="protein sequence ID" value="GJD65642.1"/>
    <property type="molecule type" value="Genomic_DNA"/>
</dbReference>
<evidence type="ECO:0000313" key="1">
    <source>
        <dbReference type="EMBL" id="GJD65642.1"/>
    </source>
</evidence>
<keyword evidence="2" id="KW-1185">Reference proteome</keyword>
<dbReference type="AlphaFoldDB" id="A0AA37HH31"/>